<feature type="compositionally biased region" description="Basic and acidic residues" evidence="1">
    <location>
        <begin position="1"/>
        <end position="34"/>
    </location>
</feature>
<dbReference type="EMBL" id="JACGWK010001313">
    <property type="protein sequence ID" value="KAL0291346.1"/>
    <property type="molecule type" value="Genomic_DNA"/>
</dbReference>
<comment type="caution">
    <text evidence="2">The sequence shown here is derived from an EMBL/GenBank/DDBJ whole genome shotgun (WGS) entry which is preliminary data.</text>
</comment>
<protein>
    <submittedName>
        <fullName evidence="2">Uncharacterized protein</fullName>
    </submittedName>
</protein>
<name>A0AAW2J9T2_9LAMI</name>
<gene>
    <name evidence="2" type="ORF">Sangu_2535100</name>
</gene>
<reference evidence="2" key="2">
    <citation type="journal article" date="2024" name="Plant">
        <title>Genomic evolution and insights into agronomic trait innovations of Sesamum species.</title>
        <authorList>
            <person name="Miao H."/>
            <person name="Wang L."/>
            <person name="Qu L."/>
            <person name="Liu H."/>
            <person name="Sun Y."/>
            <person name="Le M."/>
            <person name="Wang Q."/>
            <person name="Wei S."/>
            <person name="Zheng Y."/>
            <person name="Lin W."/>
            <person name="Duan Y."/>
            <person name="Cao H."/>
            <person name="Xiong S."/>
            <person name="Wang X."/>
            <person name="Wei L."/>
            <person name="Li C."/>
            <person name="Ma Q."/>
            <person name="Ju M."/>
            <person name="Zhao R."/>
            <person name="Li G."/>
            <person name="Mu C."/>
            <person name="Tian Q."/>
            <person name="Mei H."/>
            <person name="Zhang T."/>
            <person name="Gao T."/>
            <person name="Zhang H."/>
        </authorList>
    </citation>
    <scope>NUCLEOTIDE SEQUENCE</scope>
    <source>
        <strain evidence="2">G01</strain>
    </source>
</reference>
<evidence type="ECO:0000313" key="2">
    <source>
        <dbReference type="EMBL" id="KAL0291346.1"/>
    </source>
</evidence>
<proteinExistence type="predicted"/>
<dbReference type="AlphaFoldDB" id="A0AAW2J9T2"/>
<sequence length="94" mass="10813">MEDAQAVKKENRGETRKDTKEEAPTKKPRTDPRDRKHPFPRVNTMYTPIIVPITQALMVDVLRNMDYGSMLGPKRKQILKEGLVKKGLALRRPS</sequence>
<accession>A0AAW2J9T2</accession>
<evidence type="ECO:0000256" key="1">
    <source>
        <dbReference type="SAM" id="MobiDB-lite"/>
    </source>
</evidence>
<reference evidence="2" key="1">
    <citation type="submission" date="2020-06" db="EMBL/GenBank/DDBJ databases">
        <authorList>
            <person name="Li T."/>
            <person name="Hu X."/>
            <person name="Zhang T."/>
            <person name="Song X."/>
            <person name="Zhang H."/>
            <person name="Dai N."/>
            <person name="Sheng W."/>
            <person name="Hou X."/>
            <person name="Wei L."/>
        </authorList>
    </citation>
    <scope>NUCLEOTIDE SEQUENCE</scope>
    <source>
        <strain evidence="2">G01</strain>
        <tissue evidence="2">Leaf</tissue>
    </source>
</reference>
<feature type="region of interest" description="Disordered" evidence="1">
    <location>
        <begin position="1"/>
        <end position="41"/>
    </location>
</feature>
<organism evidence="2">
    <name type="scientific">Sesamum angustifolium</name>
    <dbReference type="NCBI Taxonomy" id="2727405"/>
    <lineage>
        <taxon>Eukaryota</taxon>
        <taxon>Viridiplantae</taxon>
        <taxon>Streptophyta</taxon>
        <taxon>Embryophyta</taxon>
        <taxon>Tracheophyta</taxon>
        <taxon>Spermatophyta</taxon>
        <taxon>Magnoliopsida</taxon>
        <taxon>eudicotyledons</taxon>
        <taxon>Gunneridae</taxon>
        <taxon>Pentapetalae</taxon>
        <taxon>asterids</taxon>
        <taxon>lamiids</taxon>
        <taxon>Lamiales</taxon>
        <taxon>Pedaliaceae</taxon>
        <taxon>Sesamum</taxon>
    </lineage>
</organism>